<dbReference type="InterPro" id="IPR001119">
    <property type="entry name" value="SLH_dom"/>
</dbReference>
<dbReference type="Proteomes" id="UP000319280">
    <property type="component" value="Unassembled WGS sequence"/>
</dbReference>
<dbReference type="RefSeq" id="WP_142789916.1">
    <property type="nucleotide sequence ID" value="NZ_VJMZ01000001.1"/>
</dbReference>
<dbReference type="Pfam" id="PF00395">
    <property type="entry name" value="SLH"/>
    <property type="match status" value="3"/>
</dbReference>
<keyword evidence="4 8" id="KW-0645">Protease</keyword>
<proteinExistence type="inferred from homology"/>
<dbReference type="SUPFAM" id="SSF89260">
    <property type="entry name" value="Collagen-binding domain"/>
    <property type="match status" value="1"/>
</dbReference>
<keyword evidence="13" id="KW-1185">Reference proteome</keyword>
<organism evidence="12 13">
    <name type="scientific">Lentibacillus cibarius</name>
    <dbReference type="NCBI Taxonomy" id="2583219"/>
    <lineage>
        <taxon>Bacteria</taxon>
        <taxon>Bacillati</taxon>
        <taxon>Bacillota</taxon>
        <taxon>Bacilli</taxon>
        <taxon>Bacillales</taxon>
        <taxon>Bacillaceae</taxon>
        <taxon>Lentibacillus</taxon>
    </lineage>
</organism>
<evidence type="ECO:0000256" key="7">
    <source>
        <dbReference type="ARBA" id="ARBA00022825"/>
    </source>
</evidence>
<evidence type="ECO:0000256" key="10">
    <source>
        <dbReference type="SAM" id="SignalP"/>
    </source>
</evidence>
<dbReference type="GO" id="GO:0004252">
    <property type="term" value="F:serine-type endopeptidase activity"/>
    <property type="evidence" value="ECO:0007669"/>
    <property type="project" value="UniProtKB-UniRule"/>
</dbReference>
<dbReference type="Pfam" id="PF04151">
    <property type="entry name" value="PPC"/>
    <property type="match status" value="1"/>
</dbReference>
<reference evidence="12 13" key="1">
    <citation type="submission" date="2019-07" db="EMBL/GenBank/DDBJ databases">
        <title>Genomic analysis of Lentibacillus sp. NKC851-2.</title>
        <authorList>
            <person name="Oh Y.J."/>
        </authorList>
    </citation>
    <scope>NUCLEOTIDE SEQUENCE [LARGE SCALE GENOMIC DNA]</scope>
    <source>
        <strain evidence="12 13">NKC851-2</strain>
    </source>
</reference>
<dbReference type="PANTHER" id="PTHR43806">
    <property type="entry name" value="PEPTIDASE S8"/>
    <property type="match status" value="1"/>
</dbReference>
<feature type="active site" description="Charge relay system" evidence="8">
    <location>
        <position position="175"/>
    </location>
</feature>
<keyword evidence="7 8" id="KW-0720">Serine protease</keyword>
<evidence type="ECO:0000256" key="4">
    <source>
        <dbReference type="ARBA" id="ARBA00022670"/>
    </source>
</evidence>
<keyword evidence="6 8" id="KW-0378">Hydrolase</keyword>
<dbReference type="GO" id="GO:0005576">
    <property type="term" value="C:extracellular region"/>
    <property type="evidence" value="ECO:0007669"/>
    <property type="project" value="UniProtKB-SubCell"/>
</dbReference>
<comment type="caution">
    <text evidence="12">The sequence shown here is derived from an EMBL/GenBank/DDBJ whole genome shotgun (WGS) entry which is preliminary data.</text>
</comment>
<keyword evidence="3" id="KW-0964">Secreted</keyword>
<name>A0A549YFM3_9BACI</name>
<dbReference type="InterPro" id="IPR034084">
    <property type="entry name" value="Thermitase-like_dom"/>
</dbReference>
<evidence type="ECO:0000256" key="1">
    <source>
        <dbReference type="ARBA" id="ARBA00004613"/>
    </source>
</evidence>
<dbReference type="InterPro" id="IPR036852">
    <property type="entry name" value="Peptidase_S8/S53_dom_sf"/>
</dbReference>
<evidence type="ECO:0000313" key="12">
    <source>
        <dbReference type="EMBL" id="TRM10637.1"/>
    </source>
</evidence>
<feature type="signal peptide" evidence="10">
    <location>
        <begin position="1"/>
        <end position="26"/>
    </location>
</feature>
<dbReference type="InterPro" id="IPR023828">
    <property type="entry name" value="Peptidase_S8_Ser-AS"/>
</dbReference>
<evidence type="ECO:0000256" key="5">
    <source>
        <dbReference type="ARBA" id="ARBA00022729"/>
    </source>
</evidence>
<dbReference type="PROSITE" id="PS00138">
    <property type="entry name" value="SUBTILASE_SER"/>
    <property type="match status" value="1"/>
</dbReference>
<evidence type="ECO:0000259" key="11">
    <source>
        <dbReference type="PROSITE" id="PS51272"/>
    </source>
</evidence>
<dbReference type="PROSITE" id="PS51892">
    <property type="entry name" value="SUBTILASE"/>
    <property type="match status" value="1"/>
</dbReference>
<dbReference type="PRINTS" id="PR00723">
    <property type="entry name" value="SUBTILISIN"/>
</dbReference>
<keyword evidence="5 10" id="KW-0732">Signal</keyword>
<comment type="subcellular location">
    <subcellularLocation>
        <location evidence="1">Secreted</location>
    </subcellularLocation>
</comment>
<dbReference type="PROSITE" id="PS00136">
    <property type="entry name" value="SUBTILASE_ASP"/>
    <property type="match status" value="1"/>
</dbReference>
<dbReference type="AlphaFoldDB" id="A0A549YFM3"/>
<dbReference type="Gene3D" id="2.60.120.380">
    <property type="match status" value="1"/>
</dbReference>
<dbReference type="Pfam" id="PF00082">
    <property type="entry name" value="Peptidase_S8"/>
    <property type="match status" value="1"/>
</dbReference>
<dbReference type="SUPFAM" id="SSF52743">
    <property type="entry name" value="Subtilisin-like"/>
    <property type="match status" value="1"/>
</dbReference>
<evidence type="ECO:0000256" key="2">
    <source>
        <dbReference type="ARBA" id="ARBA00011073"/>
    </source>
</evidence>
<dbReference type="InterPro" id="IPR023827">
    <property type="entry name" value="Peptidase_S8_Asp-AS"/>
</dbReference>
<feature type="domain" description="SLH" evidence="11">
    <location>
        <begin position="498"/>
        <end position="560"/>
    </location>
</feature>
<dbReference type="EMBL" id="VJMZ01000001">
    <property type="protein sequence ID" value="TRM10637.1"/>
    <property type="molecule type" value="Genomic_DNA"/>
</dbReference>
<dbReference type="GO" id="GO:0006508">
    <property type="term" value="P:proteolysis"/>
    <property type="evidence" value="ECO:0007669"/>
    <property type="project" value="UniProtKB-KW"/>
</dbReference>
<dbReference type="InterPro" id="IPR007280">
    <property type="entry name" value="Peptidase_C_arc/bac"/>
</dbReference>
<dbReference type="PROSITE" id="PS51272">
    <property type="entry name" value="SLH"/>
    <property type="match status" value="3"/>
</dbReference>
<comment type="similarity">
    <text evidence="2 8 9">Belongs to the peptidase S8 family.</text>
</comment>
<dbReference type="InterPro" id="IPR000209">
    <property type="entry name" value="Peptidase_S8/S53_dom"/>
</dbReference>
<feature type="domain" description="SLH" evidence="11">
    <location>
        <begin position="561"/>
        <end position="624"/>
    </location>
</feature>
<accession>A0A549YFM3</accession>
<protein>
    <submittedName>
        <fullName evidence="12">S8 family serine peptidase</fullName>
    </submittedName>
</protein>
<dbReference type="Gene3D" id="3.40.50.200">
    <property type="entry name" value="Peptidase S8/S53 domain"/>
    <property type="match status" value="1"/>
</dbReference>
<feature type="active site" description="Charge relay system" evidence="8">
    <location>
        <position position="142"/>
    </location>
</feature>
<dbReference type="CDD" id="cd07484">
    <property type="entry name" value="Peptidases_S8_Thermitase_like"/>
    <property type="match status" value="1"/>
</dbReference>
<feature type="active site" description="Charge relay system" evidence="8">
    <location>
        <position position="328"/>
    </location>
</feature>
<dbReference type="PANTHER" id="PTHR43806:SF11">
    <property type="entry name" value="CEREVISIN-RELATED"/>
    <property type="match status" value="1"/>
</dbReference>
<gene>
    <name evidence="12" type="ORF">FH966_02255</name>
</gene>
<dbReference type="InterPro" id="IPR015500">
    <property type="entry name" value="Peptidase_S8_subtilisin-rel"/>
</dbReference>
<feature type="domain" description="SLH" evidence="11">
    <location>
        <begin position="625"/>
        <end position="677"/>
    </location>
</feature>
<evidence type="ECO:0000256" key="9">
    <source>
        <dbReference type="RuleBase" id="RU003355"/>
    </source>
</evidence>
<dbReference type="InterPro" id="IPR050131">
    <property type="entry name" value="Peptidase_S8_subtilisin-like"/>
</dbReference>
<feature type="chain" id="PRO_5021729535" evidence="10">
    <location>
        <begin position="27"/>
        <end position="677"/>
    </location>
</feature>
<evidence type="ECO:0000256" key="8">
    <source>
        <dbReference type="PROSITE-ProRule" id="PRU01240"/>
    </source>
</evidence>
<evidence type="ECO:0000256" key="3">
    <source>
        <dbReference type="ARBA" id="ARBA00022525"/>
    </source>
</evidence>
<evidence type="ECO:0000313" key="13">
    <source>
        <dbReference type="Proteomes" id="UP000319280"/>
    </source>
</evidence>
<evidence type="ECO:0000256" key="6">
    <source>
        <dbReference type="ARBA" id="ARBA00022801"/>
    </source>
</evidence>
<sequence length="677" mass="74556">MYLRILFVTLLINLVTMLVIPSDSLAATATDQVNDRRVIIKVKDNQHFDADAWGVREITSEQLLSDQYSLVRIPDDVDYSRKLTEIQQAANVQEAEPDYIRKKTFIPSDADYDEQWYLDRIQMPKAWDIEKGSPDVTIAVLDTGIDADHPELNGRVLPGYDFVNNDRHPDDDNGHGTSLAGVIAANADGQGITGIDLYANLLPVKIANEAGDASVYNILEGIQYAIEHDADVINMSFVSYQFSKLEEKAIQDAYEAGIVQVAAAGNKGISDQGYPAAYPPVIGVAATDKEGGNASFSNYGNAVDVTAPGKDIYNVYKEDGYAIYSGTSYAAPIVSGIAGLLRASHPEWTNDQMKKALEASAVSPDKAEWSTHFGYGQVNAYRALTIEPDDWDGDAPDQQAQATPLTFDHTITEKIYHSVDTDWYRFEVDKPTKVTIELTNPSDTLDLTAELMDADTRLATIDKEDAGGEEHYTFTAEVGTYYLNVNDKHHRWSDVPYKLSISASFPDVERYTKEINYLTQKGIINGYPDGTFQPGQNVTRLQAVQMILSEMGIAVDQANVSDPGFTDVTPDTYGYNAIAKAAELGFINGKKDGSFDPSGNLTRGQMAAILVSAYDLAGTYGESFSDVPDDHWAHDKVDILAANGMTTGYPDQTFRPAQPISREHFSLFLYNYLTENK</sequence>